<organism evidence="7 8">
    <name type="scientific">Saccharobesus litoralis</name>
    <dbReference type="NCBI Taxonomy" id="2172099"/>
    <lineage>
        <taxon>Bacteria</taxon>
        <taxon>Pseudomonadati</taxon>
        <taxon>Pseudomonadota</taxon>
        <taxon>Gammaproteobacteria</taxon>
        <taxon>Alteromonadales</taxon>
        <taxon>Alteromonadaceae</taxon>
        <taxon>Saccharobesus</taxon>
    </lineage>
</organism>
<comment type="function">
    <text evidence="1">Involved in DNA recombination.</text>
</comment>
<gene>
    <name evidence="7" type="ORF">C2869_15020</name>
</gene>
<dbReference type="Pfam" id="PF02646">
    <property type="entry name" value="RmuC"/>
    <property type="match status" value="1"/>
</dbReference>
<dbReference type="OrthoDB" id="9765111at2"/>
<keyword evidence="3 5" id="KW-0175">Coiled coil</keyword>
<name>A0A2S0VTY0_9ALTE</name>
<dbReference type="EMBL" id="CP026604">
    <property type="protein sequence ID" value="AWB67668.1"/>
    <property type="molecule type" value="Genomic_DNA"/>
</dbReference>
<dbReference type="Gene3D" id="1.20.1260.80">
    <property type="match status" value="1"/>
</dbReference>
<proteinExistence type="inferred from homology"/>
<keyword evidence="6" id="KW-0812">Transmembrane</keyword>
<evidence type="ECO:0000256" key="2">
    <source>
        <dbReference type="ARBA" id="ARBA00009840"/>
    </source>
</evidence>
<dbReference type="AlphaFoldDB" id="A0A2S0VTY0"/>
<dbReference type="RefSeq" id="WP_108603738.1">
    <property type="nucleotide sequence ID" value="NZ_CP026604.1"/>
</dbReference>
<keyword evidence="8" id="KW-1185">Reference proteome</keyword>
<dbReference type="Proteomes" id="UP000244441">
    <property type="component" value="Chromosome"/>
</dbReference>
<evidence type="ECO:0000256" key="6">
    <source>
        <dbReference type="SAM" id="Phobius"/>
    </source>
</evidence>
<evidence type="ECO:0000313" key="8">
    <source>
        <dbReference type="Proteomes" id="UP000244441"/>
    </source>
</evidence>
<feature type="transmembrane region" description="Helical" evidence="6">
    <location>
        <begin position="12"/>
        <end position="34"/>
    </location>
</feature>
<dbReference type="KEGG" id="cate:C2869_15020"/>
<evidence type="ECO:0000313" key="7">
    <source>
        <dbReference type="EMBL" id="AWB67668.1"/>
    </source>
</evidence>
<keyword evidence="6" id="KW-1133">Transmembrane helix</keyword>
<protein>
    <submittedName>
        <fullName evidence="7">DNA recombination protein RmuC</fullName>
    </submittedName>
</protein>
<evidence type="ECO:0000256" key="3">
    <source>
        <dbReference type="ARBA" id="ARBA00023054"/>
    </source>
</evidence>
<dbReference type="InterPro" id="IPR003798">
    <property type="entry name" value="DNA_recombination_RmuC"/>
</dbReference>
<reference evidence="7 8" key="1">
    <citation type="submission" date="2018-01" db="EMBL/GenBank/DDBJ databases">
        <title>Genome sequence of a Cantenovulum-like bacteria.</title>
        <authorList>
            <person name="Tan W.R."/>
            <person name="Lau N.-S."/>
            <person name="Go F."/>
            <person name="Amirul A.-A.A."/>
        </authorList>
    </citation>
    <scope>NUCLEOTIDE SEQUENCE [LARGE SCALE GENOMIC DNA]</scope>
    <source>
        <strain evidence="7 8">CCB-QB4</strain>
    </source>
</reference>
<dbReference type="PANTHER" id="PTHR30563:SF0">
    <property type="entry name" value="DNA RECOMBINATION PROTEIN RMUC"/>
    <property type="match status" value="1"/>
</dbReference>
<dbReference type="GO" id="GO:0006310">
    <property type="term" value="P:DNA recombination"/>
    <property type="evidence" value="ECO:0007669"/>
    <property type="project" value="UniProtKB-KW"/>
</dbReference>
<comment type="similarity">
    <text evidence="2">Belongs to the RmuC family.</text>
</comment>
<keyword evidence="6" id="KW-0472">Membrane</keyword>
<sequence length="422" mass="47965">MYAQLQAFELTHYLLFSSLLLNVLTCIGLVKIYFAKREDVVTQMQNIIIKENADLRQSLLNQQYESSQSQQSHFNNLSHQLNNSILNGFKNIAENSQSVAAQQRQEQTQALKWHADVVGKRIDNLTQNTEQRLDKISDRVNEKLNEGFAKSIETFNRIMQRLALIDEAQKQISELSTNVTSLQTILADKRSRGAFGEVQLYALLENTLAPNQFSKQAKLSNDKIADAILELPQPTGRIVIDSKFPLESYQRMTDLQLANADRNAAIKQFKQDVKKHITDIATKYIIRHETADSAILFLPAEAIFAEIHAHHNDLVELAWQQKIWLTSPTTLMAVLTTAKAVLKDEATREQVHIIQQHLTLLSDDFNRFGKRFDQLARHIDQAANDVKQIHTSAQKISGRFNTIENLNLNDEISPELADNAGK</sequence>
<feature type="coiled-coil region" evidence="5">
    <location>
        <begin position="126"/>
        <end position="185"/>
    </location>
</feature>
<accession>A0A2S0VTY0</accession>
<evidence type="ECO:0000256" key="5">
    <source>
        <dbReference type="SAM" id="Coils"/>
    </source>
</evidence>
<evidence type="ECO:0000256" key="1">
    <source>
        <dbReference type="ARBA" id="ARBA00003416"/>
    </source>
</evidence>
<evidence type="ECO:0000256" key="4">
    <source>
        <dbReference type="ARBA" id="ARBA00023172"/>
    </source>
</evidence>
<keyword evidence="4" id="KW-0233">DNA recombination</keyword>
<dbReference type="PANTHER" id="PTHR30563">
    <property type="entry name" value="DNA RECOMBINATION PROTEIN RMUC"/>
    <property type="match status" value="1"/>
</dbReference>